<dbReference type="PANTHER" id="PTHR10088">
    <property type="entry name" value="GLUCOKINASE REGULATORY PROTEIN"/>
    <property type="match status" value="1"/>
</dbReference>
<evidence type="ECO:0000256" key="12">
    <source>
        <dbReference type="ARBA" id="ARBA00084049"/>
    </source>
</evidence>
<dbReference type="Gene3D" id="3.40.50.10490">
    <property type="entry name" value="Glucose-6-phosphate isomerase like protein, domain 1"/>
    <property type="match status" value="1"/>
</dbReference>
<dbReference type="InterPro" id="IPR005486">
    <property type="entry name" value="Glucokinase_regulatory_CS"/>
</dbReference>
<dbReference type="EMBL" id="FM211053">
    <property type="protein sequence ID" value="CAR67296.1"/>
    <property type="molecule type" value="Genomic_DNA"/>
</dbReference>
<evidence type="ECO:0000256" key="13">
    <source>
        <dbReference type="HAMAP-Rule" id="MF_00068"/>
    </source>
</evidence>
<comment type="similarity">
    <text evidence="8 13">Belongs to the GCKR-like family. MurNAc-6-P etherase subfamily.</text>
</comment>
<comment type="miscellaneous">
    <text evidence="13">A lyase-type mechanism (elimination/hydration) is suggested for the cleavage of the lactyl ether bond of MurNAc 6-phosphate, with the formation of an alpha,beta-unsaturated aldehyde intermediate with (E)-stereochemistry, followed by the syn addition of water to give product.</text>
</comment>
<dbReference type="UniPathway" id="UPA00544"/>
<accession>C7BI50</accession>
<evidence type="ECO:0000313" key="17">
    <source>
        <dbReference type="Proteomes" id="UP000002747"/>
    </source>
</evidence>
<comment type="induction">
    <text evidence="13">Induced by MurNAc 6-phosphate that releases the repressor MurR from the DNA. Repressed by MurR in the absence of MurNAc 6-phosphate.</text>
</comment>
<gene>
    <name evidence="16" type="primary">yfeU</name>
    <name evidence="13" type="synonym">murQ</name>
    <name evidence="15" type="ordered locus">PAU_00315</name>
    <name evidence="16" type="ORF">PA-RVA11-2351</name>
</gene>
<dbReference type="PROSITE" id="PS51464">
    <property type="entry name" value="SIS"/>
    <property type="match status" value="1"/>
</dbReference>
<dbReference type="GO" id="GO:0016803">
    <property type="term" value="F:ether hydrolase activity"/>
    <property type="evidence" value="ECO:0007669"/>
    <property type="project" value="TreeGrafter"/>
</dbReference>
<dbReference type="NCBIfam" id="NF003915">
    <property type="entry name" value="PRK05441.1"/>
    <property type="match status" value="1"/>
</dbReference>
<dbReference type="FunFam" id="3.40.50.10490:FF:000014">
    <property type="entry name" value="N-acetylmuramic acid 6-phosphate etherase"/>
    <property type="match status" value="1"/>
</dbReference>
<evidence type="ECO:0000256" key="6">
    <source>
        <dbReference type="ARBA" id="ARBA00060532"/>
    </source>
</evidence>
<reference evidence="15" key="2">
    <citation type="submission" date="2008-05" db="EMBL/GenBank/DDBJ databases">
        <authorList>
            <person name="Crossman L.C."/>
        </authorList>
    </citation>
    <scope>NUCLEOTIDE SEQUENCE</scope>
    <source>
        <strain evidence="15">ATCC43949</strain>
    </source>
</reference>
<comment type="function">
    <text evidence="13">Specifically catalyzes the cleavage of the D-lactyl ether substituent of MurNAc 6-phosphate, producing GlcNAc 6-phosphate and D-lactate. Together with AnmK, is also required for the utilization of anhydro-N-acetylmuramic acid (anhMurNAc) either imported from the medium or derived from its own cell wall murein, and thus plays a role in cell wall recycling.</text>
</comment>
<evidence type="ECO:0000256" key="8">
    <source>
        <dbReference type="ARBA" id="ARBA00061234"/>
    </source>
</evidence>
<dbReference type="EC" id="4.2.1.126" evidence="9 13"/>
<evidence type="ECO:0000256" key="10">
    <source>
        <dbReference type="ARBA" id="ARBA00070061"/>
    </source>
</evidence>
<dbReference type="InterPro" id="IPR001347">
    <property type="entry name" value="SIS_dom"/>
</dbReference>
<dbReference type="Proteomes" id="UP000002747">
    <property type="component" value="Chromosome"/>
</dbReference>
<dbReference type="HAMAP" id="MF_00068">
    <property type="entry name" value="MurQ"/>
    <property type="match status" value="1"/>
</dbReference>
<dbReference type="GO" id="GO:0097175">
    <property type="term" value="P:1,6-anhydro-N-acetyl-beta-muramic acid catabolic process"/>
    <property type="evidence" value="ECO:0007669"/>
    <property type="project" value="UniProtKB-UniRule"/>
</dbReference>
<comment type="pathway">
    <text evidence="7 13">Amino-sugar metabolism; 1,6-anhydro-N-acetylmuramate degradation.</text>
</comment>
<dbReference type="FunFam" id="1.10.8.1080:FF:000001">
    <property type="entry name" value="N-acetylmuramic acid 6-phosphate etherase"/>
    <property type="match status" value="1"/>
</dbReference>
<dbReference type="Gene3D" id="1.10.8.1080">
    <property type="match status" value="1"/>
</dbReference>
<dbReference type="InterPro" id="IPR046348">
    <property type="entry name" value="SIS_dom_sf"/>
</dbReference>
<dbReference type="Pfam" id="PF22645">
    <property type="entry name" value="GKRP_SIS_N"/>
    <property type="match status" value="1"/>
</dbReference>
<proteinExistence type="evidence at transcript level"/>
<name>B6VMB6_PHOAA</name>
<feature type="active site" evidence="13">
    <location>
        <position position="132"/>
    </location>
</feature>
<comment type="catalytic activity">
    <reaction evidence="5 13">
        <text>N-acetyl-D-muramate 6-phosphate + H2O = N-acetyl-D-glucosamine 6-phosphate + (R)-lactate</text>
        <dbReference type="Rhea" id="RHEA:26410"/>
        <dbReference type="ChEBI" id="CHEBI:15377"/>
        <dbReference type="ChEBI" id="CHEBI:16004"/>
        <dbReference type="ChEBI" id="CHEBI:57513"/>
        <dbReference type="ChEBI" id="CHEBI:58722"/>
        <dbReference type="EC" id="4.2.1.126"/>
    </reaction>
</comment>
<protein>
    <recommendedName>
        <fullName evidence="10 13">N-acetylmuramic acid 6-phosphate etherase</fullName>
        <shortName evidence="13">MurNAc-6-P etherase</shortName>
        <ecNumber evidence="9 13">4.2.1.126</ecNumber>
    </recommendedName>
    <alternativeName>
        <fullName evidence="12 13">N-acetylmuramic acid 6-phosphate hydrolase</fullName>
    </alternativeName>
    <alternativeName>
        <fullName evidence="11 13">N-acetylmuramic acid 6-phosphate lyase</fullName>
    </alternativeName>
</protein>
<dbReference type="InterPro" id="IPR040190">
    <property type="entry name" value="MURQ/GCKR"/>
</dbReference>
<dbReference type="GO" id="GO:0097173">
    <property type="term" value="P:N-acetylmuramic acid catabolic process"/>
    <property type="evidence" value="ECO:0007669"/>
    <property type="project" value="UniProtKB-UniPathway"/>
</dbReference>
<comment type="pathway">
    <text evidence="4 13">Cell wall biogenesis; peptidoglycan recycling.</text>
</comment>
<keyword evidence="3 13" id="KW-0119">Carbohydrate metabolism</keyword>
<evidence type="ECO:0000256" key="9">
    <source>
        <dbReference type="ARBA" id="ARBA00067056"/>
    </source>
</evidence>
<comment type="pathway">
    <text evidence="6 13">Amino-sugar metabolism; N-acetylmuramate degradation.</text>
</comment>
<dbReference type="GO" id="GO:0097367">
    <property type="term" value="F:carbohydrate derivative binding"/>
    <property type="evidence" value="ECO:0007669"/>
    <property type="project" value="InterPro"/>
</dbReference>
<reference evidence="16" key="1">
    <citation type="journal article" date="2008" name="Proc. Natl. Acad. Sci. U.S.A.">
        <title>Rapid virulence annotation (RVA): identification of virulence factors using a bacterial genome library and multiple invertebrate hosts.</title>
        <authorList>
            <person name="Waterfield N.R."/>
            <person name="Sanchez-Contreras M."/>
            <person name="Eleftherianos I."/>
            <person name="Dowling A."/>
            <person name="Wilkinson P."/>
            <person name="Parkhill J."/>
            <person name="Thomson N."/>
            <person name="Reynolds S.E."/>
            <person name="Bode H.B."/>
            <person name="Dorus S."/>
            <person name="Ffrench-Constant R.H."/>
        </authorList>
    </citation>
    <scope>NUCLEOTIDE SEQUENCE</scope>
    <source>
        <strain evidence="16">ATCC 43949</strain>
    </source>
</reference>
<evidence type="ECO:0000313" key="15">
    <source>
        <dbReference type="EMBL" id="CAQ82408.1"/>
    </source>
</evidence>
<evidence type="ECO:0000259" key="14">
    <source>
        <dbReference type="PROSITE" id="PS51464"/>
    </source>
</evidence>
<dbReference type="PANTHER" id="PTHR10088:SF4">
    <property type="entry name" value="GLUCOKINASE REGULATORY PROTEIN"/>
    <property type="match status" value="1"/>
</dbReference>
<accession>B6VMB6</accession>
<feature type="domain" description="SIS" evidence="14">
    <location>
        <begin position="73"/>
        <end position="236"/>
    </location>
</feature>
<dbReference type="AlphaFoldDB" id="B6VMB6"/>
<dbReference type="NCBIfam" id="TIGR00274">
    <property type="entry name" value="N-acetylmuramic acid 6-phosphate etherase"/>
    <property type="match status" value="1"/>
</dbReference>
<dbReference type="UniPathway" id="UPA00342"/>
<dbReference type="SUPFAM" id="SSF53697">
    <property type="entry name" value="SIS domain"/>
    <property type="match status" value="1"/>
</dbReference>
<dbReference type="UniPathway" id="UPA00343"/>
<dbReference type="EMBL" id="FM162591">
    <property type="protein sequence ID" value="CAQ82408.1"/>
    <property type="molecule type" value="Genomic_DNA"/>
</dbReference>
<feature type="active site" description="Proton donor" evidence="13">
    <location>
        <position position="101"/>
    </location>
</feature>
<sequence length="317" mass="33760">MVHFTLSAFYISLENNMKINLHNMVTESRNPASANIDTLPTLEMLQVINDEDKKVALAVEQTLPQVAKTVDKIAEAFHQGGRLIYIGAGTSGRLGILDASECPPTYGTQPEQVIGLIAGGHQAILRAVENAEDNRQLGENDLKALHFNSKDVLVGIAASGRTPYVLAAMVYAKSVGATVACISCNPDSPMTQAADIAITPVVGPETVTGSSRMKAGTAQKLILNMLTTGAMIRTGKVYSNLMVDVAATNAKLIERQKNIVMAATECNREQAEQALAECAGHCKTAIVMILAGIDAQQATALLKKHHGFIRPAISTIR</sequence>
<dbReference type="GO" id="GO:0009254">
    <property type="term" value="P:peptidoglycan turnover"/>
    <property type="evidence" value="ECO:0007669"/>
    <property type="project" value="UniProtKB-UniRule"/>
</dbReference>
<reference evidence="15 17" key="4">
    <citation type="journal article" date="2009" name="BMC Genomics">
        <title>Comparative genomics of the emerging human pathogen Photorhabdus asymbiotica with the insect pathogen Photorhabdus luminescens.</title>
        <authorList>
            <person name="Wilkinson P."/>
            <person name="Waterfield N.R."/>
            <person name="Crossman L."/>
            <person name="Corton C."/>
            <person name="Sanchez-Contreras M."/>
            <person name="Vlisidou I."/>
            <person name="Barron A."/>
            <person name="Bignell A."/>
            <person name="Clark L."/>
            <person name="Ormond D."/>
            <person name="Mayho M."/>
            <person name="Bason N."/>
            <person name="Smith F."/>
            <person name="Simmonds M."/>
            <person name="Churcher C."/>
            <person name="Harris D."/>
            <person name="Thompson N.R."/>
            <person name="Quail M."/>
            <person name="Parkhill J."/>
            <person name="ffrench-Constant R.H."/>
        </authorList>
    </citation>
    <scope>NUCLEOTIDE SEQUENCE [LARGE SCALE GENOMIC DNA]</scope>
    <source>
        <strain evidence="17">ATCC 43949 / 3105-77</strain>
        <strain evidence="15">ATCC43949</strain>
    </source>
</reference>
<dbReference type="eggNOG" id="COG2103">
    <property type="taxonomic scope" value="Bacteria"/>
</dbReference>
<dbReference type="GO" id="GO:0046348">
    <property type="term" value="P:amino sugar catabolic process"/>
    <property type="evidence" value="ECO:0007669"/>
    <property type="project" value="InterPro"/>
</dbReference>
<evidence type="ECO:0000256" key="7">
    <source>
        <dbReference type="ARBA" id="ARBA00060595"/>
    </source>
</evidence>
<evidence type="ECO:0000256" key="2">
    <source>
        <dbReference type="ARBA" id="ARBA00023239"/>
    </source>
</evidence>
<dbReference type="STRING" id="291112.PAU_00315"/>
<keyword evidence="2 13" id="KW-0456">Lyase</keyword>
<dbReference type="PROSITE" id="PS01272">
    <property type="entry name" value="GCKR"/>
    <property type="match status" value="1"/>
</dbReference>
<evidence type="ECO:0000256" key="5">
    <source>
        <dbReference type="ARBA" id="ARBA00051747"/>
    </source>
</evidence>
<evidence type="ECO:0000256" key="11">
    <source>
        <dbReference type="ARBA" id="ARBA00077905"/>
    </source>
</evidence>
<evidence type="ECO:0000313" key="16">
    <source>
        <dbReference type="EMBL" id="CAR67296.1"/>
    </source>
</evidence>
<dbReference type="NCBIfam" id="NF009222">
    <property type="entry name" value="PRK12570.1"/>
    <property type="match status" value="1"/>
</dbReference>
<dbReference type="GO" id="GO:0016835">
    <property type="term" value="F:carbon-oxygen lyase activity"/>
    <property type="evidence" value="ECO:0007669"/>
    <property type="project" value="UniProtKB-UniRule"/>
</dbReference>
<reference evidence="16" key="3">
    <citation type="submission" date="2008-09" db="EMBL/GenBank/DDBJ databases">
        <authorList>
            <person name="Thomson N.R."/>
        </authorList>
    </citation>
    <scope>NUCLEOTIDE SEQUENCE</scope>
    <source>
        <strain evidence="16">ATCC 43949</strain>
    </source>
</reference>
<evidence type="ECO:0000256" key="3">
    <source>
        <dbReference type="ARBA" id="ARBA00023277"/>
    </source>
</evidence>
<dbReference type="KEGG" id="pay:PAU_00315"/>
<dbReference type="InterPro" id="IPR005488">
    <property type="entry name" value="Etherase_MurQ"/>
</dbReference>
<dbReference type="CDD" id="cd05007">
    <property type="entry name" value="SIS_Etherase"/>
    <property type="match status" value="1"/>
</dbReference>
<evidence type="ECO:0000256" key="1">
    <source>
        <dbReference type="ARBA" id="ARBA00011738"/>
    </source>
</evidence>
<organism evidence="16">
    <name type="scientific">Photorhabdus asymbiotica subsp. asymbiotica (strain ATCC 43949 / 3105-77)</name>
    <name type="common">Xenorhabdus luminescens (strain 2)</name>
    <dbReference type="NCBI Taxonomy" id="553480"/>
    <lineage>
        <taxon>Bacteria</taxon>
        <taxon>Pseudomonadati</taxon>
        <taxon>Pseudomonadota</taxon>
        <taxon>Gammaproteobacteria</taxon>
        <taxon>Enterobacterales</taxon>
        <taxon>Morganellaceae</taxon>
        <taxon>Photorhabdus</taxon>
    </lineage>
</organism>
<comment type="subunit">
    <text evidence="1 13">Homodimer.</text>
</comment>
<evidence type="ECO:0000256" key="4">
    <source>
        <dbReference type="ARBA" id="ARBA00037880"/>
    </source>
</evidence>